<comment type="catalytic activity">
    <reaction evidence="6">
        <text>isochorismate + 2-oxoglutarate + H(+) = 5-enolpyruvoyl-6-hydroxy-2-succinyl-cyclohex-3-ene-1-carboxylate + CO2</text>
        <dbReference type="Rhea" id="RHEA:25593"/>
        <dbReference type="ChEBI" id="CHEBI:15378"/>
        <dbReference type="ChEBI" id="CHEBI:16526"/>
        <dbReference type="ChEBI" id="CHEBI:16810"/>
        <dbReference type="ChEBI" id="CHEBI:29780"/>
        <dbReference type="ChEBI" id="CHEBI:58818"/>
        <dbReference type="EC" id="2.2.1.9"/>
    </reaction>
</comment>
<dbReference type="AlphaFoldDB" id="J1HDF3"/>
<dbReference type="RefSeq" id="WP_008731757.1">
    <property type="nucleotide sequence ID" value="NZ_AKFT01000118.1"/>
</dbReference>
<comment type="cofactor">
    <cofactor evidence="6">
        <name>thiamine diphosphate</name>
        <dbReference type="ChEBI" id="CHEBI:58937"/>
    </cofactor>
    <text evidence="6">Binds 1 thiamine pyrophosphate per subunit.</text>
</comment>
<dbReference type="EMBL" id="AKFT01000118">
    <property type="protein sequence ID" value="EJF43760.1"/>
    <property type="molecule type" value="Genomic_DNA"/>
</dbReference>
<dbReference type="Gene3D" id="3.40.50.1220">
    <property type="entry name" value="TPP-binding domain"/>
    <property type="match status" value="1"/>
</dbReference>
<dbReference type="InterPro" id="IPR012001">
    <property type="entry name" value="Thiamin_PyroP_enz_TPP-bd_dom"/>
</dbReference>
<dbReference type="GO" id="GO:0030976">
    <property type="term" value="F:thiamine pyrophosphate binding"/>
    <property type="evidence" value="ECO:0007669"/>
    <property type="project" value="UniProtKB-UniRule"/>
</dbReference>
<reference evidence="10 11" key="1">
    <citation type="submission" date="2012-05" db="EMBL/GenBank/DDBJ databases">
        <authorList>
            <person name="Harkins D.M."/>
            <person name="Madupu R."/>
            <person name="Durkin A.S."/>
            <person name="Torralba M."/>
            <person name="Methe B."/>
            <person name="Sutton G.G."/>
            <person name="Nelson K.E."/>
        </authorList>
    </citation>
    <scope>NUCLEOTIDE SEQUENCE [LARGE SCALE GENOMIC DNA]</scope>
    <source>
        <strain evidence="10 11">F0489</strain>
    </source>
</reference>
<protein>
    <recommendedName>
        <fullName evidence="6">2-succinyl-5-enolpyruvyl-6-hydroxy-3-cyclohexene-1-carboxylate synthase</fullName>
        <shortName evidence="6">SEPHCHC synthase</shortName>
        <ecNumber evidence="6">2.2.1.9</ecNumber>
    </recommendedName>
    <alternativeName>
        <fullName evidence="6">Menaquinone biosynthesis protein MenD</fullName>
    </alternativeName>
</protein>
<dbReference type="InterPro" id="IPR029061">
    <property type="entry name" value="THDP-binding"/>
</dbReference>
<gene>
    <name evidence="6 10" type="primary">menD</name>
    <name evidence="10" type="ORF">HMPREF1318_0448</name>
</gene>
<dbReference type="InterPro" id="IPR004433">
    <property type="entry name" value="MenaQ_synth_MenD"/>
</dbReference>
<keyword evidence="11" id="KW-1185">Reference proteome</keyword>
<feature type="region of interest" description="Disordered" evidence="7">
    <location>
        <begin position="215"/>
        <end position="283"/>
    </location>
</feature>
<keyword evidence="5 6" id="KW-0464">Manganese</keyword>
<keyword evidence="1 6" id="KW-0808">Transferase</keyword>
<evidence type="ECO:0000256" key="4">
    <source>
        <dbReference type="ARBA" id="ARBA00023052"/>
    </source>
</evidence>
<comment type="pathway">
    <text evidence="6">Quinol/quinone metabolism; 1,4-dihydroxy-2-naphthoate biosynthesis; 1,4-dihydroxy-2-naphthoate from chorismate: step 2/7.</text>
</comment>
<dbReference type="EC" id="2.2.1.9" evidence="6"/>
<dbReference type="GO" id="GO:0070204">
    <property type="term" value="F:2-succinyl-5-enolpyruvyl-6-hydroxy-3-cyclohexene-1-carboxylic-acid synthase activity"/>
    <property type="evidence" value="ECO:0007669"/>
    <property type="project" value="UniProtKB-UniRule"/>
</dbReference>
<dbReference type="HAMAP" id="MF_01659">
    <property type="entry name" value="MenD"/>
    <property type="match status" value="1"/>
</dbReference>
<dbReference type="eggNOG" id="COG1165">
    <property type="taxonomic scope" value="Bacteria"/>
</dbReference>
<feature type="domain" description="Thiamine pyrophosphate enzyme TPP-binding" evidence="8">
    <location>
        <begin position="525"/>
        <end position="644"/>
    </location>
</feature>
<dbReference type="GO" id="GO:0000287">
    <property type="term" value="F:magnesium ion binding"/>
    <property type="evidence" value="ECO:0007669"/>
    <property type="project" value="UniProtKB-UniRule"/>
</dbReference>
<feature type="compositionally biased region" description="Low complexity" evidence="7">
    <location>
        <begin position="402"/>
        <end position="421"/>
    </location>
</feature>
<dbReference type="PATRIC" id="fig|1125718.3.peg.1605"/>
<keyword evidence="6" id="KW-0474">Menaquinone biosynthesis</keyword>
<keyword evidence="4 6" id="KW-0786">Thiamine pyrophosphate</keyword>
<proteinExistence type="inferred from homology"/>
<comment type="caution">
    <text evidence="10">The sequence shown here is derived from an EMBL/GenBank/DDBJ whole genome shotgun (WGS) entry which is preliminary data.</text>
</comment>
<feature type="domain" description="Thiamine pyrophosphate enzyme N-terminal TPP-binding" evidence="9">
    <location>
        <begin position="31"/>
        <end position="150"/>
    </location>
</feature>
<evidence type="ECO:0000256" key="7">
    <source>
        <dbReference type="SAM" id="MobiDB-lite"/>
    </source>
</evidence>
<dbReference type="Pfam" id="PF02775">
    <property type="entry name" value="TPP_enzyme_C"/>
    <property type="match status" value="1"/>
</dbReference>
<evidence type="ECO:0000256" key="5">
    <source>
        <dbReference type="ARBA" id="ARBA00023211"/>
    </source>
</evidence>
<comment type="function">
    <text evidence="6">Catalyzes the thiamine diphosphate-dependent decarboxylation of 2-oxoglutarate and the subsequent addition of the resulting succinic semialdehyde-thiamine pyrophosphate anion to isochorismate to yield 2-succinyl-5-enolpyruvyl-6-hydroxy-3-cyclohexene-1-carboxylate (SEPHCHC).</text>
</comment>
<feature type="compositionally biased region" description="Low complexity" evidence="7">
    <location>
        <begin position="245"/>
        <end position="275"/>
    </location>
</feature>
<evidence type="ECO:0000259" key="8">
    <source>
        <dbReference type="Pfam" id="PF02775"/>
    </source>
</evidence>
<comment type="subunit">
    <text evidence="6">Homodimer.</text>
</comment>
<dbReference type="GO" id="GO:0009234">
    <property type="term" value="P:menaquinone biosynthetic process"/>
    <property type="evidence" value="ECO:0007669"/>
    <property type="project" value="UniProtKB-UniRule"/>
</dbReference>
<dbReference type="Proteomes" id="UP000002941">
    <property type="component" value="Unassembled WGS sequence"/>
</dbReference>
<evidence type="ECO:0000313" key="10">
    <source>
        <dbReference type="EMBL" id="EJF43760.1"/>
    </source>
</evidence>
<dbReference type="GO" id="GO:0030145">
    <property type="term" value="F:manganese ion binding"/>
    <property type="evidence" value="ECO:0007669"/>
    <property type="project" value="UniProtKB-UniRule"/>
</dbReference>
<feature type="compositionally biased region" description="Low complexity" evidence="7">
    <location>
        <begin position="223"/>
        <end position="237"/>
    </location>
</feature>
<evidence type="ECO:0000256" key="3">
    <source>
        <dbReference type="ARBA" id="ARBA00022842"/>
    </source>
</evidence>
<organism evidence="10 11">
    <name type="scientific">Actinomyces massiliensis F0489</name>
    <dbReference type="NCBI Taxonomy" id="1125718"/>
    <lineage>
        <taxon>Bacteria</taxon>
        <taxon>Bacillati</taxon>
        <taxon>Actinomycetota</taxon>
        <taxon>Actinomycetes</taxon>
        <taxon>Actinomycetales</taxon>
        <taxon>Actinomycetaceae</taxon>
        <taxon>Actinomyces</taxon>
    </lineage>
</organism>
<dbReference type="Pfam" id="PF02776">
    <property type="entry name" value="TPP_enzyme_N"/>
    <property type="match status" value="1"/>
</dbReference>
<name>J1HDF3_9ACTO</name>
<dbReference type="Gene3D" id="3.40.50.970">
    <property type="match status" value="2"/>
</dbReference>
<dbReference type="NCBIfam" id="TIGR00173">
    <property type="entry name" value="menD"/>
    <property type="match status" value="1"/>
</dbReference>
<dbReference type="InterPro" id="IPR011766">
    <property type="entry name" value="TPP_enzyme_TPP-bd"/>
</dbReference>
<evidence type="ECO:0000259" key="9">
    <source>
        <dbReference type="Pfam" id="PF02776"/>
    </source>
</evidence>
<comment type="pathway">
    <text evidence="6">Quinol/quinone metabolism; menaquinone biosynthesis.</text>
</comment>
<dbReference type="PANTHER" id="PTHR42916:SF1">
    <property type="entry name" value="PROTEIN PHYLLO, CHLOROPLASTIC"/>
    <property type="match status" value="1"/>
</dbReference>
<comment type="similarity">
    <text evidence="6">Belongs to the TPP enzyme family. MenD subfamily.</text>
</comment>
<dbReference type="UniPathway" id="UPA01057">
    <property type="reaction ID" value="UER00164"/>
</dbReference>
<sequence length="663" mass="66833">MSAVNAVSAAIQEPRGAAPDGEPAPAALLTAQTVLAALVDAGVRHVVLSLGSRSAPFVPVLADAEAAGLIDVRVVLDERSAGFVALGMARAGMRRRCTAPAAVITTSGTAVANLHPAVLEADAAGIPLLLITADRPHELVGTGANQTTEQTRMFGAAVRTVVDLPADLPRDLGADAAIPAIGGQIRRAVEAARGRLSRDPGPVQVNVRFRPPLAGLSTGRLGRSAPRPASALSASSVPPAPSAPLVPSASADTPPAPAISAAPAAPVASPDGAPSESRRPRNGVCGLVVVGDTADDLGRLGRALAEHLDWPLLAEPTSGARGGPQALVHYAELLGTPEGAELSGRAQRIVVLGHPSLTRSVTALLARTDPSIDVLTSTARWTDVAGTAAAVHAVGAVESVETAETAEAAEPTEPAGPTEAAASRKWDVPALAAALGLEAAPPSWTDAWREAQGRLPDLPEEGEALTPDGAVLAVYTSCQSCYGSGNARGAGVPAPALVLGSSMTIRRLDRLAPPANGCAPAPIANRGLAGIDGTLATALGVALAQDRGAGVRVVVGDLTFLHDAMSLGRGRGETEPDLQVVVIDDAGGAIFSTLEYPAVTAPPVFDRYFTAPQGADIAALARALGARVHQPRTMTELRDVLAGPVHGLSVVHVSAQASTAGSA</sequence>
<feature type="region of interest" description="Disordered" evidence="7">
    <location>
        <begin position="402"/>
        <end position="423"/>
    </location>
</feature>
<evidence type="ECO:0000313" key="11">
    <source>
        <dbReference type="Proteomes" id="UP000002941"/>
    </source>
</evidence>
<keyword evidence="3 6" id="KW-0460">Magnesium</keyword>
<evidence type="ECO:0000256" key="6">
    <source>
        <dbReference type="HAMAP-Rule" id="MF_01659"/>
    </source>
</evidence>
<comment type="cofactor">
    <cofactor evidence="6">
        <name>Mg(2+)</name>
        <dbReference type="ChEBI" id="CHEBI:18420"/>
    </cofactor>
    <cofactor evidence="6">
        <name>Mn(2+)</name>
        <dbReference type="ChEBI" id="CHEBI:29035"/>
    </cofactor>
</comment>
<dbReference type="UniPathway" id="UPA00079"/>
<dbReference type="PANTHER" id="PTHR42916">
    <property type="entry name" value="2-SUCCINYL-5-ENOLPYRUVYL-6-HYDROXY-3-CYCLOHEXENE-1-CARBOXYLATE SYNTHASE"/>
    <property type="match status" value="1"/>
</dbReference>
<dbReference type="CDD" id="cd07037">
    <property type="entry name" value="TPP_PYR_MenD"/>
    <property type="match status" value="1"/>
</dbReference>
<accession>J1HDF3</accession>
<evidence type="ECO:0000256" key="2">
    <source>
        <dbReference type="ARBA" id="ARBA00022723"/>
    </source>
</evidence>
<dbReference type="SUPFAM" id="SSF52518">
    <property type="entry name" value="Thiamin diphosphate-binding fold (THDP-binding)"/>
    <property type="match status" value="2"/>
</dbReference>
<keyword evidence="2 6" id="KW-0479">Metal-binding</keyword>
<evidence type="ECO:0000256" key="1">
    <source>
        <dbReference type="ARBA" id="ARBA00022679"/>
    </source>
</evidence>